<dbReference type="InterPro" id="IPR019180">
    <property type="entry name" value="Oxidoreductase-like_N"/>
</dbReference>
<evidence type="ECO:0000313" key="3">
    <source>
        <dbReference type="EMBL" id="KAH6692305.1"/>
    </source>
</evidence>
<dbReference type="OrthoDB" id="10064411at2759"/>
<comment type="caution">
    <text evidence="3">The sequence shown here is derived from an EMBL/GenBank/DDBJ whole genome shotgun (WGS) entry which is preliminary data.</text>
</comment>
<name>A0A9P8VHR7_9PEZI</name>
<gene>
    <name evidence="3" type="ORF">F5X68DRAFT_273599</name>
</gene>
<organism evidence="3 4">
    <name type="scientific">Plectosphaerella plurivora</name>
    <dbReference type="NCBI Taxonomy" id="936078"/>
    <lineage>
        <taxon>Eukaryota</taxon>
        <taxon>Fungi</taxon>
        <taxon>Dikarya</taxon>
        <taxon>Ascomycota</taxon>
        <taxon>Pezizomycotina</taxon>
        <taxon>Sordariomycetes</taxon>
        <taxon>Hypocreomycetidae</taxon>
        <taxon>Glomerellales</taxon>
        <taxon>Plectosphaerellaceae</taxon>
        <taxon>Plectosphaerella</taxon>
    </lineage>
</organism>
<sequence length="256" mass="27619">MAAPGRLLPRLRPFVARAPSVRFASTHTIKSQTPPTPIEPSKKQAHPIGPFYQAMLDDPLPTGQKTEEPPVSAAPAAAPKAPARKTPTEPQVEQSTSKPTPATAAEKTAAEKAAAIFGSADSRLLQMAANRQSKSTMVEGVLVPPRPEEPDNCCMSGCVNCVWEQFREDMEDFKAATAEVQRRRDEREGTVSGSEQAGVTLEVDGAVPDTSLASEPGAAKNMWDDSLYQDLPVGIREFMKTERKLKEAHREGTLCG</sequence>
<feature type="compositionally biased region" description="Low complexity" evidence="1">
    <location>
        <begin position="69"/>
        <end position="90"/>
    </location>
</feature>
<dbReference type="InterPro" id="IPR039251">
    <property type="entry name" value="OXLD1"/>
</dbReference>
<proteinExistence type="predicted"/>
<dbReference type="PANTHER" id="PTHR21193">
    <property type="entry name" value="OXIDOREDUCTASE-LIKE DOMAIN-CONTAINING PROTEIN 1"/>
    <property type="match status" value="1"/>
</dbReference>
<feature type="domain" description="Oxidoreductase-like" evidence="2">
    <location>
        <begin position="137"/>
        <end position="181"/>
    </location>
</feature>
<evidence type="ECO:0000256" key="1">
    <source>
        <dbReference type="SAM" id="MobiDB-lite"/>
    </source>
</evidence>
<dbReference type="AlphaFoldDB" id="A0A9P8VHR7"/>
<dbReference type="EMBL" id="JAGSXJ010000004">
    <property type="protein sequence ID" value="KAH6692305.1"/>
    <property type="molecule type" value="Genomic_DNA"/>
</dbReference>
<dbReference type="Proteomes" id="UP000770015">
    <property type="component" value="Unassembled WGS sequence"/>
</dbReference>
<evidence type="ECO:0000313" key="4">
    <source>
        <dbReference type="Proteomes" id="UP000770015"/>
    </source>
</evidence>
<keyword evidence="4" id="KW-1185">Reference proteome</keyword>
<evidence type="ECO:0000259" key="2">
    <source>
        <dbReference type="Pfam" id="PF09791"/>
    </source>
</evidence>
<protein>
    <submittedName>
        <fullName evidence="3">Oxidoreductase-like protein</fullName>
    </submittedName>
</protein>
<dbReference type="Pfam" id="PF09791">
    <property type="entry name" value="Oxidored-like"/>
    <property type="match status" value="1"/>
</dbReference>
<feature type="compositionally biased region" description="Low complexity" evidence="1">
    <location>
        <begin position="98"/>
        <end position="109"/>
    </location>
</feature>
<dbReference type="GO" id="GO:0005739">
    <property type="term" value="C:mitochondrion"/>
    <property type="evidence" value="ECO:0007669"/>
    <property type="project" value="TreeGrafter"/>
</dbReference>
<feature type="region of interest" description="Disordered" evidence="1">
    <location>
        <begin position="20"/>
        <end position="109"/>
    </location>
</feature>
<accession>A0A9P8VHR7</accession>
<reference evidence="3" key="1">
    <citation type="journal article" date="2021" name="Nat. Commun.">
        <title>Genetic determinants of endophytism in the Arabidopsis root mycobiome.</title>
        <authorList>
            <person name="Mesny F."/>
            <person name="Miyauchi S."/>
            <person name="Thiergart T."/>
            <person name="Pickel B."/>
            <person name="Atanasova L."/>
            <person name="Karlsson M."/>
            <person name="Huettel B."/>
            <person name="Barry K.W."/>
            <person name="Haridas S."/>
            <person name="Chen C."/>
            <person name="Bauer D."/>
            <person name="Andreopoulos W."/>
            <person name="Pangilinan J."/>
            <person name="LaButti K."/>
            <person name="Riley R."/>
            <person name="Lipzen A."/>
            <person name="Clum A."/>
            <person name="Drula E."/>
            <person name="Henrissat B."/>
            <person name="Kohler A."/>
            <person name="Grigoriev I.V."/>
            <person name="Martin F.M."/>
            <person name="Hacquard S."/>
        </authorList>
    </citation>
    <scope>NUCLEOTIDE SEQUENCE</scope>
    <source>
        <strain evidence="3">MPI-SDFR-AT-0117</strain>
    </source>
</reference>
<dbReference type="PANTHER" id="PTHR21193:SF3">
    <property type="entry name" value="OXIDOREDUCTASE-LIKE DOMAIN-CONTAINING PROTEIN 1"/>
    <property type="match status" value="1"/>
</dbReference>
<feature type="compositionally biased region" description="Polar residues" evidence="1">
    <location>
        <begin position="23"/>
        <end position="33"/>
    </location>
</feature>